<dbReference type="Proteomes" id="UP000299102">
    <property type="component" value="Unassembled WGS sequence"/>
</dbReference>
<comment type="caution">
    <text evidence="2">The sequence shown here is derived from an EMBL/GenBank/DDBJ whole genome shotgun (WGS) entry which is preliminary data.</text>
</comment>
<feature type="region of interest" description="Disordered" evidence="1">
    <location>
        <begin position="1"/>
        <end position="26"/>
    </location>
</feature>
<name>A0A4C1T1N2_EUMVA</name>
<evidence type="ECO:0000313" key="2">
    <source>
        <dbReference type="EMBL" id="GBP07368.1"/>
    </source>
</evidence>
<accession>A0A4C1T1N2</accession>
<feature type="compositionally biased region" description="Polar residues" evidence="1">
    <location>
        <begin position="1"/>
        <end position="12"/>
    </location>
</feature>
<dbReference type="AlphaFoldDB" id="A0A4C1T1N2"/>
<organism evidence="2 3">
    <name type="scientific">Eumeta variegata</name>
    <name type="common">Bagworm moth</name>
    <name type="synonym">Eumeta japonica</name>
    <dbReference type="NCBI Taxonomy" id="151549"/>
    <lineage>
        <taxon>Eukaryota</taxon>
        <taxon>Metazoa</taxon>
        <taxon>Ecdysozoa</taxon>
        <taxon>Arthropoda</taxon>
        <taxon>Hexapoda</taxon>
        <taxon>Insecta</taxon>
        <taxon>Pterygota</taxon>
        <taxon>Neoptera</taxon>
        <taxon>Endopterygota</taxon>
        <taxon>Lepidoptera</taxon>
        <taxon>Glossata</taxon>
        <taxon>Ditrysia</taxon>
        <taxon>Tineoidea</taxon>
        <taxon>Psychidae</taxon>
        <taxon>Oiketicinae</taxon>
        <taxon>Eumeta</taxon>
    </lineage>
</organism>
<evidence type="ECO:0000313" key="3">
    <source>
        <dbReference type="Proteomes" id="UP000299102"/>
    </source>
</evidence>
<evidence type="ECO:0000256" key="1">
    <source>
        <dbReference type="SAM" id="MobiDB-lite"/>
    </source>
</evidence>
<dbReference type="EMBL" id="BGZK01000026">
    <property type="protein sequence ID" value="GBP07368.1"/>
    <property type="molecule type" value="Genomic_DNA"/>
</dbReference>
<sequence length="150" mass="16645">MQQQNLTPSDLASSKRRPRGAAVSRLSARRGAHLRFSARLGAVRSASSLSGALRSRMSVAFGHAKCIRRLQIRRRRIHAINDASLRLASALTNDTCRLASPHATSSRPPRPLRDPSPQKYQIFTIQIFHGFRCLRSARPCAGFAFVNDVK</sequence>
<proteinExistence type="predicted"/>
<protein>
    <submittedName>
        <fullName evidence="2">Uncharacterized protein</fullName>
    </submittedName>
</protein>
<keyword evidence="3" id="KW-1185">Reference proteome</keyword>
<reference evidence="2 3" key="1">
    <citation type="journal article" date="2019" name="Commun. Biol.">
        <title>The bagworm genome reveals a unique fibroin gene that provides high tensile strength.</title>
        <authorList>
            <person name="Kono N."/>
            <person name="Nakamura H."/>
            <person name="Ohtoshi R."/>
            <person name="Tomita M."/>
            <person name="Numata K."/>
            <person name="Arakawa K."/>
        </authorList>
    </citation>
    <scope>NUCLEOTIDE SEQUENCE [LARGE SCALE GENOMIC DNA]</scope>
</reference>
<gene>
    <name evidence="2" type="ORF">EVAR_4751_1</name>
</gene>